<sequence length="69" mass="7275">MEANPISGLPSLRLVAAGSRIGGHPPGFCKINARGSTISLQNVAVGKVSRLLSSDYWLISCSQNSNFET</sequence>
<evidence type="ECO:0000313" key="1">
    <source>
        <dbReference type="EnsemblPlants" id="ORGLA10G0126800.1"/>
    </source>
</evidence>
<dbReference type="AlphaFoldDB" id="I1QVN5"/>
<evidence type="ECO:0000313" key="2">
    <source>
        <dbReference type="Proteomes" id="UP000007306"/>
    </source>
</evidence>
<protein>
    <submittedName>
        <fullName evidence="1">Uncharacterized protein</fullName>
    </submittedName>
</protein>
<dbReference type="Gramene" id="ORGLA10G0126800.1">
    <property type="protein sequence ID" value="ORGLA10G0126800.1"/>
    <property type="gene ID" value="ORGLA10G0126800"/>
</dbReference>
<dbReference type="HOGENOM" id="CLU_2779998_0_0_1"/>
<proteinExistence type="predicted"/>
<name>I1QVN5_ORYGL</name>
<organism evidence="1 2">
    <name type="scientific">Oryza glaberrima</name>
    <name type="common">African rice</name>
    <dbReference type="NCBI Taxonomy" id="4538"/>
    <lineage>
        <taxon>Eukaryota</taxon>
        <taxon>Viridiplantae</taxon>
        <taxon>Streptophyta</taxon>
        <taxon>Embryophyta</taxon>
        <taxon>Tracheophyta</taxon>
        <taxon>Spermatophyta</taxon>
        <taxon>Magnoliopsida</taxon>
        <taxon>Liliopsida</taxon>
        <taxon>Poales</taxon>
        <taxon>Poaceae</taxon>
        <taxon>BOP clade</taxon>
        <taxon>Oryzoideae</taxon>
        <taxon>Oryzeae</taxon>
        <taxon>Oryzinae</taxon>
        <taxon>Oryza</taxon>
    </lineage>
</organism>
<dbReference type="Proteomes" id="UP000007306">
    <property type="component" value="Chromosome 10"/>
</dbReference>
<dbReference type="EnsemblPlants" id="ORGLA10G0126800.1">
    <property type="protein sequence ID" value="ORGLA10G0126800.1"/>
    <property type="gene ID" value="ORGLA10G0126800"/>
</dbReference>
<reference evidence="1" key="1">
    <citation type="submission" date="2015-06" db="UniProtKB">
        <authorList>
            <consortium name="EnsemblPlants"/>
        </authorList>
    </citation>
    <scope>IDENTIFICATION</scope>
</reference>
<accession>I1QVN5</accession>
<keyword evidence="2" id="KW-1185">Reference proteome</keyword>
<reference evidence="1 2" key="2">
    <citation type="submission" date="2018-04" db="EMBL/GenBank/DDBJ databases">
        <title>OglaRS2 (Oryza glaberrima Reference Sequence Version 2).</title>
        <authorList>
            <person name="Zhang J."/>
            <person name="Kudrna D."/>
            <person name="Lee S."/>
            <person name="Talag J."/>
            <person name="Rajasekar S."/>
            <person name="Wing R.A."/>
        </authorList>
    </citation>
    <scope>NUCLEOTIDE SEQUENCE [LARGE SCALE GENOMIC DNA]</scope>
    <source>
        <strain evidence="1 2">cv. IRGC 96717</strain>
    </source>
</reference>